<proteinExistence type="predicted"/>
<dbReference type="EMBL" id="LR797434">
    <property type="protein sequence ID" value="CAB4216257.1"/>
    <property type="molecule type" value="Genomic_DNA"/>
</dbReference>
<evidence type="ECO:0000313" key="11">
    <source>
        <dbReference type="EMBL" id="CAB5230581.1"/>
    </source>
</evidence>
<gene>
    <name evidence="6" type="ORF">UFOVP1031_114</name>
    <name evidence="7" type="ORF">UFOVP1172_21</name>
    <name evidence="8" type="ORF">UFOVP1240_83</name>
    <name evidence="9" type="ORF">UFOVP1486_140</name>
    <name evidence="11" type="ORF">UFOVP1578_29</name>
    <name evidence="10" type="ORF">UFOVP1630_21</name>
    <name evidence="1" type="ORF">UFOVP288_100</name>
    <name evidence="2" type="ORF">UFOVP483_96</name>
    <name evidence="3" type="ORF">UFOVP573_15</name>
    <name evidence="4" type="ORF">UFOVP769_100</name>
    <name evidence="5" type="ORF">UFOVP962_68</name>
</gene>
<evidence type="ECO:0000313" key="9">
    <source>
        <dbReference type="EMBL" id="CAB4216257.1"/>
    </source>
</evidence>
<evidence type="ECO:0000313" key="7">
    <source>
        <dbReference type="EMBL" id="CAB4188373.1"/>
    </source>
</evidence>
<evidence type="ECO:0000313" key="3">
    <source>
        <dbReference type="EMBL" id="CAB4150625.1"/>
    </source>
</evidence>
<dbReference type="EMBL" id="LR797130">
    <property type="protein sequence ID" value="CAB4188373.1"/>
    <property type="molecule type" value="Genomic_DNA"/>
</dbReference>
<evidence type="ECO:0000313" key="10">
    <source>
        <dbReference type="EMBL" id="CAB4219891.1"/>
    </source>
</evidence>
<dbReference type="EMBL" id="LR796709">
    <property type="protein sequence ID" value="CAB4161586.1"/>
    <property type="molecule type" value="Genomic_DNA"/>
</dbReference>
<name>A0A6J5RCB2_9CAUD</name>
<evidence type="ECO:0000313" key="1">
    <source>
        <dbReference type="EMBL" id="CAB4135720.1"/>
    </source>
</evidence>
<evidence type="ECO:0000313" key="2">
    <source>
        <dbReference type="EMBL" id="CAB4146134.1"/>
    </source>
</evidence>
<protein>
    <submittedName>
        <fullName evidence="8">Uncharacterized protein</fullName>
    </submittedName>
</protein>
<accession>A0A6J5RCB2</accession>
<reference evidence="8" key="1">
    <citation type="submission" date="2020-05" db="EMBL/GenBank/DDBJ databases">
        <authorList>
            <person name="Chiriac C."/>
            <person name="Salcher M."/>
            <person name="Ghai R."/>
            <person name="Kavagutti S V."/>
        </authorList>
    </citation>
    <scope>NUCLEOTIDE SEQUENCE</scope>
</reference>
<dbReference type="EMBL" id="LR796305">
    <property type="protein sequence ID" value="CAB4135720.1"/>
    <property type="molecule type" value="Genomic_DNA"/>
</dbReference>
<dbReference type="EMBL" id="LR797180">
    <property type="protein sequence ID" value="CAB4192007.1"/>
    <property type="molecule type" value="Genomic_DNA"/>
</dbReference>
<dbReference type="EMBL" id="LR796917">
    <property type="protein sequence ID" value="CAB4174631.1"/>
    <property type="molecule type" value="Genomic_DNA"/>
</dbReference>
<dbReference type="EMBL" id="LR796461">
    <property type="protein sequence ID" value="CAB4146134.1"/>
    <property type="molecule type" value="Genomic_DNA"/>
</dbReference>
<dbReference type="EMBL" id="LR797492">
    <property type="protein sequence ID" value="CAB4219891.1"/>
    <property type="molecule type" value="Genomic_DNA"/>
</dbReference>
<evidence type="ECO:0000313" key="4">
    <source>
        <dbReference type="EMBL" id="CAB4161586.1"/>
    </source>
</evidence>
<evidence type="ECO:0000313" key="5">
    <source>
        <dbReference type="EMBL" id="CAB4174631.1"/>
    </source>
</evidence>
<dbReference type="EMBL" id="LR796980">
    <property type="protein sequence ID" value="CAB4179473.1"/>
    <property type="molecule type" value="Genomic_DNA"/>
</dbReference>
<evidence type="ECO:0000313" key="8">
    <source>
        <dbReference type="EMBL" id="CAB4192007.1"/>
    </source>
</evidence>
<dbReference type="EMBL" id="LR798423">
    <property type="protein sequence ID" value="CAB5230581.1"/>
    <property type="molecule type" value="Genomic_DNA"/>
</dbReference>
<evidence type="ECO:0000313" key="6">
    <source>
        <dbReference type="EMBL" id="CAB4179473.1"/>
    </source>
</evidence>
<dbReference type="EMBL" id="LR796548">
    <property type="protein sequence ID" value="CAB4150625.1"/>
    <property type="molecule type" value="Genomic_DNA"/>
</dbReference>
<sequence length="48" mass="5519">MSKVNGDQLRSKIEKLLPNCSFDEDNEGQVIIYTNLKETTNGNYKELK</sequence>
<organism evidence="8">
    <name type="scientific">uncultured Caudovirales phage</name>
    <dbReference type="NCBI Taxonomy" id="2100421"/>
    <lineage>
        <taxon>Viruses</taxon>
        <taxon>Duplodnaviria</taxon>
        <taxon>Heunggongvirae</taxon>
        <taxon>Uroviricota</taxon>
        <taxon>Caudoviricetes</taxon>
        <taxon>Peduoviridae</taxon>
        <taxon>Maltschvirus</taxon>
        <taxon>Maltschvirus maltsch</taxon>
    </lineage>
</organism>